<dbReference type="AlphaFoldDB" id="A0A915IJN7"/>
<protein>
    <submittedName>
        <fullName evidence="2">Uncharacterized protein</fullName>
    </submittedName>
</protein>
<dbReference type="Proteomes" id="UP000887565">
    <property type="component" value="Unplaced"/>
</dbReference>
<sequence length="89" mass="9248">MTQQGAPMCDMNAMMQAQQQQLPYLLPYYPGLPMVGSVIGERSGTSVYAIPDAAISHDAVSTRAGAVLSSISGPARCSNATSNNDSANL</sequence>
<organism evidence="1 2">
    <name type="scientific">Romanomermis culicivorax</name>
    <name type="common">Nematode worm</name>
    <dbReference type="NCBI Taxonomy" id="13658"/>
    <lineage>
        <taxon>Eukaryota</taxon>
        <taxon>Metazoa</taxon>
        <taxon>Ecdysozoa</taxon>
        <taxon>Nematoda</taxon>
        <taxon>Enoplea</taxon>
        <taxon>Dorylaimia</taxon>
        <taxon>Mermithida</taxon>
        <taxon>Mermithoidea</taxon>
        <taxon>Mermithidae</taxon>
        <taxon>Romanomermis</taxon>
    </lineage>
</organism>
<evidence type="ECO:0000313" key="2">
    <source>
        <dbReference type="WBParaSite" id="nRc.2.0.1.t13602-RA"/>
    </source>
</evidence>
<reference evidence="2" key="1">
    <citation type="submission" date="2022-11" db="UniProtKB">
        <authorList>
            <consortium name="WormBaseParasite"/>
        </authorList>
    </citation>
    <scope>IDENTIFICATION</scope>
</reference>
<accession>A0A915IJN7</accession>
<keyword evidence="1" id="KW-1185">Reference proteome</keyword>
<name>A0A915IJN7_ROMCU</name>
<dbReference type="WBParaSite" id="nRc.2.0.1.t13602-RA">
    <property type="protein sequence ID" value="nRc.2.0.1.t13602-RA"/>
    <property type="gene ID" value="nRc.2.0.1.g13602"/>
</dbReference>
<proteinExistence type="predicted"/>
<evidence type="ECO:0000313" key="1">
    <source>
        <dbReference type="Proteomes" id="UP000887565"/>
    </source>
</evidence>